<dbReference type="AlphaFoldDB" id="A0A9D4PAY8"/>
<evidence type="ECO:0000313" key="2">
    <source>
        <dbReference type="Proteomes" id="UP000821837"/>
    </source>
</evidence>
<name>A0A9D4PAY8_RHISA</name>
<dbReference type="VEuPathDB" id="VectorBase:RSAN_039784"/>
<accession>A0A9D4PAY8</accession>
<gene>
    <name evidence="1" type="ORF">HPB52_024807</name>
</gene>
<reference evidence="1" key="1">
    <citation type="journal article" date="2020" name="Cell">
        <title>Large-Scale Comparative Analyses of Tick Genomes Elucidate Their Genetic Diversity and Vector Capacities.</title>
        <authorList>
            <consortium name="Tick Genome and Microbiome Consortium (TIGMIC)"/>
            <person name="Jia N."/>
            <person name="Wang J."/>
            <person name="Shi W."/>
            <person name="Du L."/>
            <person name="Sun Y."/>
            <person name="Zhan W."/>
            <person name="Jiang J.F."/>
            <person name="Wang Q."/>
            <person name="Zhang B."/>
            <person name="Ji P."/>
            <person name="Bell-Sakyi L."/>
            <person name="Cui X.M."/>
            <person name="Yuan T.T."/>
            <person name="Jiang B.G."/>
            <person name="Yang W.F."/>
            <person name="Lam T.T."/>
            <person name="Chang Q.C."/>
            <person name="Ding S.J."/>
            <person name="Wang X.J."/>
            <person name="Zhu J.G."/>
            <person name="Ruan X.D."/>
            <person name="Zhao L."/>
            <person name="Wei J.T."/>
            <person name="Ye R.Z."/>
            <person name="Que T.C."/>
            <person name="Du C.H."/>
            <person name="Zhou Y.H."/>
            <person name="Cheng J.X."/>
            <person name="Dai P.F."/>
            <person name="Guo W.B."/>
            <person name="Han X.H."/>
            <person name="Huang E.J."/>
            <person name="Li L.F."/>
            <person name="Wei W."/>
            <person name="Gao Y.C."/>
            <person name="Liu J.Z."/>
            <person name="Shao H.Z."/>
            <person name="Wang X."/>
            <person name="Wang C.C."/>
            <person name="Yang T.C."/>
            <person name="Huo Q.B."/>
            <person name="Li W."/>
            <person name="Chen H.Y."/>
            <person name="Chen S.E."/>
            <person name="Zhou L.G."/>
            <person name="Ni X.B."/>
            <person name="Tian J.H."/>
            <person name="Sheng Y."/>
            <person name="Liu T."/>
            <person name="Pan Y.S."/>
            <person name="Xia L.Y."/>
            <person name="Li J."/>
            <person name="Zhao F."/>
            <person name="Cao W.C."/>
        </authorList>
    </citation>
    <scope>NUCLEOTIDE SEQUENCE</scope>
    <source>
        <strain evidence="1">Rsan-2018</strain>
    </source>
</reference>
<proteinExistence type="predicted"/>
<comment type="caution">
    <text evidence="1">The sequence shown here is derived from an EMBL/GenBank/DDBJ whole genome shotgun (WGS) entry which is preliminary data.</text>
</comment>
<evidence type="ECO:0000313" key="1">
    <source>
        <dbReference type="EMBL" id="KAH7932238.1"/>
    </source>
</evidence>
<dbReference type="Proteomes" id="UP000821837">
    <property type="component" value="Unassembled WGS sequence"/>
</dbReference>
<reference evidence="1" key="2">
    <citation type="submission" date="2021-09" db="EMBL/GenBank/DDBJ databases">
        <authorList>
            <person name="Jia N."/>
            <person name="Wang J."/>
            <person name="Shi W."/>
            <person name="Du L."/>
            <person name="Sun Y."/>
            <person name="Zhan W."/>
            <person name="Jiang J."/>
            <person name="Wang Q."/>
            <person name="Zhang B."/>
            <person name="Ji P."/>
            <person name="Sakyi L.B."/>
            <person name="Cui X."/>
            <person name="Yuan T."/>
            <person name="Jiang B."/>
            <person name="Yang W."/>
            <person name="Lam T.T.-Y."/>
            <person name="Chang Q."/>
            <person name="Ding S."/>
            <person name="Wang X."/>
            <person name="Zhu J."/>
            <person name="Ruan X."/>
            <person name="Zhao L."/>
            <person name="Wei J."/>
            <person name="Que T."/>
            <person name="Du C."/>
            <person name="Cheng J."/>
            <person name="Dai P."/>
            <person name="Han X."/>
            <person name="Huang E."/>
            <person name="Gao Y."/>
            <person name="Liu J."/>
            <person name="Shao H."/>
            <person name="Ye R."/>
            <person name="Li L."/>
            <person name="Wei W."/>
            <person name="Wang X."/>
            <person name="Wang C."/>
            <person name="Huo Q."/>
            <person name="Li W."/>
            <person name="Guo W."/>
            <person name="Chen H."/>
            <person name="Chen S."/>
            <person name="Zhou L."/>
            <person name="Zhou L."/>
            <person name="Ni X."/>
            <person name="Tian J."/>
            <person name="Zhou Y."/>
            <person name="Sheng Y."/>
            <person name="Liu T."/>
            <person name="Pan Y."/>
            <person name="Xia L."/>
            <person name="Li J."/>
            <person name="Zhao F."/>
            <person name="Cao W."/>
        </authorList>
    </citation>
    <scope>NUCLEOTIDE SEQUENCE</scope>
    <source>
        <strain evidence="1">Rsan-2018</strain>
        <tissue evidence="1">Larvae</tissue>
    </source>
</reference>
<sequence>MPTKETTLVAPHVRSDYWQNTAAWDIYKFLKARQTVQTPENRAKSPVTVEVCLADLSTDPAISDEDVAEVSQTLPASTFQVLHRAKASIHQSKLPMCYNWHYAMGEEIQPGPVDEAPLLEAGVAAGL</sequence>
<protein>
    <submittedName>
        <fullName evidence="1">Uncharacterized protein</fullName>
    </submittedName>
</protein>
<organism evidence="1 2">
    <name type="scientific">Rhipicephalus sanguineus</name>
    <name type="common">Brown dog tick</name>
    <name type="synonym">Ixodes sanguineus</name>
    <dbReference type="NCBI Taxonomy" id="34632"/>
    <lineage>
        <taxon>Eukaryota</taxon>
        <taxon>Metazoa</taxon>
        <taxon>Ecdysozoa</taxon>
        <taxon>Arthropoda</taxon>
        <taxon>Chelicerata</taxon>
        <taxon>Arachnida</taxon>
        <taxon>Acari</taxon>
        <taxon>Parasitiformes</taxon>
        <taxon>Ixodida</taxon>
        <taxon>Ixodoidea</taxon>
        <taxon>Ixodidae</taxon>
        <taxon>Rhipicephalinae</taxon>
        <taxon>Rhipicephalus</taxon>
        <taxon>Rhipicephalus</taxon>
    </lineage>
</organism>
<dbReference type="EMBL" id="JABSTV010001663">
    <property type="protein sequence ID" value="KAH7932238.1"/>
    <property type="molecule type" value="Genomic_DNA"/>
</dbReference>
<keyword evidence="2" id="KW-1185">Reference proteome</keyword>